<reference evidence="4" key="1">
    <citation type="journal article" date="2023" name="Mol. Phylogenet. Evol.">
        <title>Genome-scale phylogeny and comparative genomics of the fungal order Sordariales.</title>
        <authorList>
            <person name="Hensen N."/>
            <person name="Bonometti L."/>
            <person name="Westerberg I."/>
            <person name="Brannstrom I.O."/>
            <person name="Guillou S."/>
            <person name="Cros-Aarteil S."/>
            <person name="Calhoun S."/>
            <person name="Haridas S."/>
            <person name="Kuo A."/>
            <person name="Mondo S."/>
            <person name="Pangilinan J."/>
            <person name="Riley R."/>
            <person name="LaButti K."/>
            <person name="Andreopoulos B."/>
            <person name="Lipzen A."/>
            <person name="Chen C."/>
            <person name="Yan M."/>
            <person name="Daum C."/>
            <person name="Ng V."/>
            <person name="Clum A."/>
            <person name="Steindorff A."/>
            <person name="Ohm R.A."/>
            <person name="Martin F."/>
            <person name="Silar P."/>
            <person name="Natvig D.O."/>
            <person name="Lalanne C."/>
            <person name="Gautier V."/>
            <person name="Ament-Velasquez S.L."/>
            <person name="Kruys A."/>
            <person name="Hutchinson M.I."/>
            <person name="Powell A.J."/>
            <person name="Barry K."/>
            <person name="Miller A.N."/>
            <person name="Grigoriev I.V."/>
            <person name="Debuchy R."/>
            <person name="Gladieux P."/>
            <person name="Hiltunen Thoren M."/>
            <person name="Johannesson H."/>
        </authorList>
    </citation>
    <scope>NUCLEOTIDE SEQUENCE</scope>
    <source>
        <strain evidence="4">CBS 508.74</strain>
    </source>
</reference>
<organism evidence="4 5">
    <name type="scientific">Canariomyces notabilis</name>
    <dbReference type="NCBI Taxonomy" id="2074819"/>
    <lineage>
        <taxon>Eukaryota</taxon>
        <taxon>Fungi</taxon>
        <taxon>Dikarya</taxon>
        <taxon>Ascomycota</taxon>
        <taxon>Pezizomycotina</taxon>
        <taxon>Sordariomycetes</taxon>
        <taxon>Sordariomycetidae</taxon>
        <taxon>Sordariales</taxon>
        <taxon>Chaetomiaceae</taxon>
        <taxon>Canariomyces</taxon>
    </lineage>
</organism>
<keyword evidence="5" id="KW-1185">Reference proteome</keyword>
<dbReference type="PANTHER" id="PTHR43333">
    <property type="entry name" value="2-HACID_DH_C DOMAIN-CONTAINING PROTEIN"/>
    <property type="match status" value="1"/>
</dbReference>
<dbReference type="GO" id="GO:0016491">
    <property type="term" value="F:oxidoreductase activity"/>
    <property type="evidence" value="ECO:0007669"/>
    <property type="project" value="UniProtKB-KW"/>
</dbReference>
<dbReference type="InterPro" id="IPR006140">
    <property type="entry name" value="D-isomer_DH_NAD-bd"/>
</dbReference>
<reference evidence="4" key="2">
    <citation type="submission" date="2023-05" db="EMBL/GenBank/DDBJ databases">
        <authorList>
            <consortium name="Lawrence Berkeley National Laboratory"/>
            <person name="Steindorff A."/>
            <person name="Hensen N."/>
            <person name="Bonometti L."/>
            <person name="Westerberg I."/>
            <person name="Brannstrom I.O."/>
            <person name="Guillou S."/>
            <person name="Cros-Aarteil S."/>
            <person name="Calhoun S."/>
            <person name="Haridas S."/>
            <person name="Kuo A."/>
            <person name="Mondo S."/>
            <person name="Pangilinan J."/>
            <person name="Riley R."/>
            <person name="Labutti K."/>
            <person name="Andreopoulos B."/>
            <person name="Lipzen A."/>
            <person name="Chen C."/>
            <person name="Yanf M."/>
            <person name="Daum C."/>
            <person name="Ng V."/>
            <person name="Clum A."/>
            <person name="Ohm R."/>
            <person name="Martin F."/>
            <person name="Silar P."/>
            <person name="Natvig D."/>
            <person name="Lalanne C."/>
            <person name="Gautier V."/>
            <person name="Ament-Velasquez S.L."/>
            <person name="Kruys A."/>
            <person name="Hutchinson M.I."/>
            <person name="Powell A.J."/>
            <person name="Barry K."/>
            <person name="Miller A.N."/>
            <person name="Grigoriev I.V."/>
            <person name="Debuchy R."/>
            <person name="Gladieux P."/>
            <person name="Thoren M.H."/>
            <person name="Johannesson H."/>
        </authorList>
    </citation>
    <scope>NUCLEOTIDE SEQUENCE</scope>
    <source>
        <strain evidence="4">CBS 508.74</strain>
    </source>
</reference>
<dbReference type="AlphaFoldDB" id="A0AAN6TF02"/>
<dbReference type="RefSeq" id="XP_064670715.1">
    <property type="nucleotide sequence ID" value="XM_064816766.1"/>
</dbReference>
<sequence>MGSTATSSSEQATGLSNDVLLITIPSPPDEKWITELERRYPGLKVRWVTQPYNPNAEPLPPQLYDGVTILVSLLTHPAEMLPKVRLVQLPSAGADRWITHDLYKNPDVTFCTANGAHAPQIAEWVIGSWLMMSHRFLDYAAEQSKQSFARLDHHDLGVYDSPGLRMGILGYGAIGRHCARLGQALGMKVYAYTRSEKPTPASRRDDSYCVPGTGDPEGVIPAKWFHGSSRDDVNHFLAQDLDLLVVSLPLTEATKYILGREQFEILSKKKTFVSNIARGKHIDPDALLDALREGKIRGAALDVTDPEPLPDGHPLFTAPNLFITPHVSWRSPRVFERIRAVIDHNLESLSKGQPLLNVVNREHHY</sequence>
<comment type="caution">
    <text evidence="4">The sequence shown here is derived from an EMBL/GenBank/DDBJ whole genome shotgun (WGS) entry which is preliminary data.</text>
</comment>
<protein>
    <recommendedName>
        <fullName evidence="3">D-isomer specific 2-hydroxyacid dehydrogenase NAD-binding domain-containing protein</fullName>
    </recommendedName>
</protein>
<dbReference type="GeneID" id="89940891"/>
<name>A0AAN6TF02_9PEZI</name>
<evidence type="ECO:0000313" key="5">
    <source>
        <dbReference type="Proteomes" id="UP001302812"/>
    </source>
</evidence>
<dbReference type="EMBL" id="MU853340">
    <property type="protein sequence ID" value="KAK4113145.1"/>
    <property type="molecule type" value="Genomic_DNA"/>
</dbReference>
<evidence type="ECO:0000256" key="1">
    <source>
        <dbReference type="ARBA" id="ARBA00023002"/>
    </source>
</evidence>
<feature type="domain" description="D-isomer specific 2-hydroxyacid dehydrogenase NAD-binding" evidence="3">
    <location>
        <begin position="232"/>
        <end position="328"/>
    </location>
</feature>
<dbReference type="InterPro" id="IPR036291">
    <property type="entry name" value="NAD(P)-bd_dom_sf"/>
</dbReference>
<evidence type="ECO:0000313" key="4">
    <source>
        <dbReference type="EMBL" id="KAK4113145.1"/>
    </source>
</evidence>
<proteinExistence type="predicted"/>
<accession>A0AAN6TF02</accession>
<dbReference type="Gene3D" id="3.40.50.720">
    <property type="entry name" value="NAD(P)-binding Rossmann-like Domain"/>
    <property type="match status" value="2"/>
</dbReference>
<dbReference type="GO" id="GO:0051287">
    <property type="term" value="F:NAD binding"/>
    <property type="evidence" value="ECO:0007669"/>
    <property type="project" value="InterPro"/>
</dbReference>
<dbReference type="SUPFAM" id="SSF51735">
    <property type="entry name" value="NAD(P)-binding Rossmann-fold domains"/>
    <property type="match status" value="1"/>
</dbReference>
<keyword evidence="2" id="KW-0520">NAD</keyword>
<dbReference type="InterPro" id="IPR029752">
    <property type="entry name" value="D-isomer_DH_CS1"/>
</dbReference>
<dbReference type="CDD" id="cd12163">
    <property type="entry name" value="2-Hacid_dh_5"/>
    <property type="match status" value="1"/>
</dbReference>
<feature type="domain" description="D-isomer specific 2-hydroxyacid dehydrogenase NAD-binding" evidence="3">
    <location>
        <begin position="129"/>
        <end position="200"/>
    </location>
</feature>
<gene>
    <name evidence="4" type="ORF">N656DRAFT_789206</name>
</gene>
<dbReference type="PROSITE" id="PS00065">
    <property type="entry name" value="D_2_HYDROXYACID_DH_1"/>
    <property type="match status" value="1"/>
</dbReference>
<dbReference type="Proteomes" id="UP001302812">
    <property type="component" value="Unassembled WGS sequence"/>
</dbReference>
<evidence type="ECO:0000259" key="3">
    <source>
        <dbReference type="Pfam" id="PF02826"/>
    </source>
</evidence>
<keyword evidence="1" id="KW-0560">Oxidoreductase</keyword>
<dbReference type="Pfam" id="PF02826">
    <property type="entry name" value="2-Hacid_dh_C"/>
    <property type="match status" value="2"/>
</dbReference>
<evidence type="ECO:0000256" key="2">
    <source>
        <dbReference type="ARBA" id="ARBA00023027"/>
    </source>
</evidence>
<dbReference type="PANTHER" id="PTHR43333:SF1">
    <property type="entry name" value="D-ISOMER SPECIFIC 2-HYDROXYACID DEHYDROGENASE NAD-BINDING DOMAIN-CONTAINING PROTEIN"/>
    <property type="match status" value="1"/>
</dbReference>